<keyword evidence="1" id="KW-0472">Membrane</keyword>
<proteinExistence type="predicted"/>
<dbReference type="Proteomes" id="UP000779233">
    <property type="component" value="Unassembled WGS sequence"/>
</dbReference>
<comment type="caution">
    <text evidence="2">The sequence shown here is derived from an EMBL/GenBank/DDBJ whole genome shotgun (WGS) entry which is preliminary data.</text>
</comment>
<evidence type="ECO:0000256" key="1">
    <source>
        <dbReference type="SAM" id="Phobius"/>
    </source>
</evidence>
<protein>
    <submittedName>
        <fullName evidence="2">(malaria parasite P. vivax) hypothetical protein</fullName>
    </submittedName>
</protein>
<name>A0A8S4HH06_PLAVI</name>
<feature type="transmembrane region" description="Helical" evidence="1">
    <location>
        <begin position="27"/>
        <end position="50"/>
    </location>
</feature>
<sequence length="57" mass="6806">MDNTDDVETNLDIWAIFLSFKDYTTHIIVILANIMLVPLLFKFTPLRLLFRKKIHEK</sequence>
<dbReference type="EMBL" id="CAJZCX010000017">
    <property type="protein sequence ID" value="CAG9485404.1"/>
    <property type="molecule type" value="Genomic_DNA"/>
</dbReference>
<dbReference type="AlphaFoldDB" id="A0A8S4HH06"/>
<organism evidence="2 3">
    <name type="scientific">Plasmodium vivax</name>
    <name type="common">malaria parasite P. vivax</name>
    <dbReference type="NCBI Taxonomy" id="5855"/>
    <lineage>
        <taxon>Eukaryota</taxon>
        <taxon>Sar</taxon>
        <taxon>Alveolata</taxon>
        <taxon>Apicomplexa</taxon>
        <taxon>Aconoidasida</taxon>
        <taxon>Haemosporida</taxon>
        <taxon>Plasmodiidae</taxon>
        <taxon>Plasmodium</taxon>
        <taxon>Plasmodium (Plasmodium)</taxon>
    </lineage>
</organism>
<reference evidence="2" key="1">
    <citation type="submission" date="2021-09" db="EMBL/GenBank/DDBJ databases">
        <authorList>
            <consortium name="Pathogen Informatics"/>
        </authorList>
    </citation>
    <scope>NUCLEOTIDE SEQUENCE</scope>
    <source>
        <strain evidence="2">PvW1</strain>
    </source>
</reference>
<gene>
    <name evidence="2" type="ORF">PVW1_000012600</name>
</gene>
<keyword evidence="1" id="KW-1133">Transmembrane helix</keyword>
<evidence type="ECO:0000313" key="2">
    <source>
        <dbReference type="EMBL" id="CAG9485404.1"/>
    </source>
</evidence>
<evidence type="ECO:0000313" key="3">
    <source>
        <dbReference type="Proteomes" id="UP000779233"/>
    </source>
</evidence>
<accession>A0A8S4HH06</accession>
<keyword evidence="1" id="KW-0812">Transmembrane</keyword>